<sequence length="45" mass="5334">MSDHYIFHIPCIEQRIIKSITGEEDNCIYNGMCSQNYQNINIRMP</sequence>
<dbReference type="Proteomes" id="UP000683925">
    <property type="component" value="Unassembled WGS sequence"/>
</dbReference>
<evidence type="ECO:0000313" key="1">
    <source>
        <dbReference type="EMBL" id="CAD8144638.1"/>
    </source>
</evidence>
<name>A0A8S1SZ19_PAROT</name>
<gene>
    <name evidence="1" type="ORF">POCTA_138.1.T0160256</name>
</gene>
<reference evidence="1" key="1">
    <citation type="submission" date="2021-01" db="EMBL/GenBank/DDBJ databases">
        <authorList>
            <consortium name="Genoscope - CEA"/>
            <person name="William W."/>
        </authorList>
    </citation>
    <scope>NUCLEOTIDE SEQUENCE</scope>
</reference>
<protein>
    <submittedName>
        <fullName evidence="1">Uncharacterized protein</fullName>
    </submittedName>
</protein>
<accession>A0A8S1SZ19</accession>
<dbReference type="EMBL" id="CAJJDP010000016">
    <property type="protein sequence ID" value="CAD8144638.1"/>
    <property type="molecule type" value="Genomic_DNA"/>
</dbReference>
<dbReference type="AlphaFoldDB" id="A0A8S1SZ19"/>
<comment type="caution">
    <text evidence="1">The sequence shown here is derived from an EMBL/GenBank/DDBJ whole genome shotgun (WGS) entry which is preliminary data.</text>
</comment>
<organism evidence="1 2">
    <name type="scientific">Paramecium octaurelia</name>
    <dbReference type="NCBI Taxonomy" id="43137"/>
    <lineage>
        <taxon>Eukaryota</taxon>
        <taxon>Sar</taxon>
        <taxon>Alveolata</taxon>
        <taxon>Ciliophora</taxon>
        <taxon>Intramacronucleata</taxon>
        <taxon>Oligohymenophorea</taxon>
        <taxon>Peniculida</taxon>
        <taxon>Parameciidae</taxon>
        <taxon>Paramecium</taxon>
    </lineage>
</organism>
<evidence type="ECO:0000313" key="2">
    <source>
        <dbReference type="Proteomes" id="UP000683925"/>
    </source>
</evidence>
<keyword evidence="2" id="KW-1185">Reference proteome</keyword>
<proteinExistence type="predicted"/>